<keyword evidence="1" id="KW-1133">Transmembrane helix</keyword>
<organism evidence="2 3">
    <name type="scientific">Kingdonia uniflora</name>
    <dbReference type="NCBI Taxonomy" id="39325"/>
    <lineage>
        <taxon>Eukaryota</taxon>
        <taxon>Viridiplantae</taxon>
        <taxon>Streptophyta</taxon>
        <taxon>Embryophyta</taxon>
        <taxon>Tracheophyta</taxon>
        <taxon>Spermatophyta</taxon>
        <taxon>Magnoliopsida</taxon>
        <taxon>Ranunculales</taxon>
        <taxon>Circaeasteraceae</taxon>
        <taxon>Kingdonia</taxon>
    </lineage>
</organism>
<evidence type="ECO:0000313" key="3">
    <source>
        <dbReference type="Proteomes" id="UP000541444"/>
    </source>
</evidence>
<keyword evidence="1" id="KW-0812">Transmembrane</keyword>
<dbReference type="Proteomes" id="UP000541444">
    <property type="component" value="Unassembled WGS sequence"/>
</dbReference>
<accession>A0A7J7P029</accession>
<name>A0A7J7P029_9MAGN</name>
<gene>
    <name evidence="2" type="ORF">GIB67_007041</name>
</gene>
<dbReference type="OrthoDB" id="9909019at2759"/>
<evidence type="ECO:0000256" key="1">
    <source>
        <dbReference type="SAM" id="Phobius"/>
    </source>
</evidence>
<feature type="transmembrane region" description="Helical" evidence="1">
    <location>
        <begin position="26"/>
        <end position="45"/>
    </location>
</feature>
<dbReference type="AlphaFoldDB" id="A0A7J7P029"/>
<reference evidence="2 3" key="1">
    <citation type="journal article" date="2020" name="IScience">
        <title>Genome Sequencing of the Endangered Kingdonia uniflora (Circaeasteraceae, Ranunculales) Reveals Potential Mechanisms of Evolutionary Specialization.</title>
        <authorList>
            <person name="Sun Y."/>
            <person name="Deng T."/>
            <person name="Zhang A."/>
            <person name="Moore M.J."/>
            <person name="Landis J.B."/>
            <person name="Lin N."/>
            <person name="Zhang H."/>
            <person name="Zhang X."/>
            <person name="Huang J."/>
            <person name="Zhang X."/>
            <person name="Sun H."/>
            <person name="Wang H."/>
        </authorList>
    </citation>
    <scope>NUCLEOTIDE SEQUENCE [LARGE SCALE GENOMIC DNA]</scope>
    <source>
        <strain evidence="2">TB1705</strain>
        <tissue evidence="2">Leaf</tissue>
    </source>
</reference>
<feature type="transmembrane region" description="Helical" evidence="1">
    <location>
        <begin position="125"/>
        <end position="145"/>
    </location>
</feature>
<proteinExistence type="predicted"/>
<sequence>MDSPMRVGLANPVALHSLNDWSHKHFRYTAIYLLLFLATLVQYFITSGSSPGYVLDAIRLVNESHAIYEKTITASNKEQSASSKNGRLTITVEANQPGRSVVGTTNGRWNKLVMDMHHPGSSLRWYIFEETALCVWTGILYISYLKANFAREWWKDGIIIILLAALSICLVFLLLLLLFHRQIEAMTDAVMSIPTINSMSDFENIDRGTKIKETRGNKENSTRGRGRGLPMGAFMRDGRNAHVDPTKPTPFSVVGRGKESTLCEIQHERFDLEGEGTRLFNAFESLNIDNENIEKFTDFHDNEGFVDHRELHPSRTTQNETIGGVREVLQVRNQLELPLEGRDITVPVEAGVICE</sequence>
<evidence type="ECO:0000313" key="2">
    <source>
        <dbReference type="EMBL" id="KAF6172528.1"/>
    </source>
</evidence>
<feature type="transmembrane region" description="Helical" evidence="1">
    <location>
        <begin position="157"/>
        <end position="179"/>
    </location>
</feature>
<protein>
    <submittedName>
        <fullName evidence="2">Uncharacterized protein</fullName>
    </submittedName>
</protein>
<comment type="caution">
    <text evidence="2">The sequence shown here is derived from an EMBL/GenBank/DDBJ whole genome shotgun (WGS) entry which is preliminary data.</text>
</comment>
<keyword evidence="3" id="KW-1185">Reference proteome</keyword>
<keyword evidence="1" id="KW-0472">Membrane</keyword>
<dbReference type="EMBL" id="JACGCM010000427">
    <property type="protein sequence ID" value="KAF6172528.1"/>
    <property type="molecule type" value="Genomic_DNA"/>
</dbReference>